<dbReference type="InterPro" id="IPR016152">
    <property type="entry name" value="PTrfase/Anion_transptr"/>
</dbReference>
<feature type="domain" description="PTS EIIA type-2" evidence="12">
    <location>
        <begin position="1"/>
        <end position="143"/>
    </location>
</feature>
<dbReference type="GO" id="GO:0016301">
    <property type="term" value="F:kinase activity"/>
    <property type="evidence" value="ECO:0007669"/>
    <property type="project" value="UniProtKB-KW"/>
</dbReference>
<evidence type="ECO:0000256" key="1">
    <source>
        <dbReference type="ARBA" id="ARBA00002434"/>
    </source>
</evidence>
<accession>A0AAW8UKP8</accession>
<dbReference type="InterPro" id="IPR050893">
    <property type="entry name" value="Sugar_PTS"/>
</dbReference>
<evidence type="ECO:0000259" key="12">
    <source>
        <dbReference type="PROSITE" id="PS51094"/>
    </source>
</evidence>
<keyword evidence="4" id="KW-0597">Phosphoprotein</keyword>
<evidence type="ECO:0000313" key="13">
    <source>
        <dbReference type="EMBL" id="MDT2963490.1"/>
    </source>
</evidence>
<protein>
    <recommendedName>
        <fullName evidence="2">Mannitol-specific phosphotransferase enzyme IIA component</fullName>
    </recommendedName>
    <alternativeName>
        <fullName evidence="10">EIIA</fullName>
    </alternativeName>
    <alternativeName>
        <fullName evidence="11">EIII</fullName>
    </alternativeName>
    <alternativeName>
        <fullName evidence="9">PTS system mannitol-specific EIIA component</fullName>
    </alternativeName>
</protein>
<keyword evidence="3" id="KW-0813">Transport</keyword>
<dbReference type="CDD" id="cd00211">
    <property type="entry name" value="PTS_IIA_fru"/>
    <property type="match status" value="1"/>
</dbReference>
<keyword evidence="7" id="KW-0598">Phosphotransferase system</keyword>
<dbReference type="PROSITE" id="PS51094">
    <property type="entry name" value="PTS_EIIA_TYPE_2"/>
    <property type="match status" value="1"/>
</dbReference>
<evidence type="ECO:0000256" key="6">
    <source>
        <dbReference type="ARBA" id="ARBA00022679"/>
    </source>
</evidence>
<dbReference type="SUPFAM" id="SSF55804">
    <property type="entry name" value="Phoshotransferase/anion transport protein"/>
    <property type="match status" value="1"/>
</dbReference>
<gene>
    <name evidence="13" type="ORF">P7I32_02660</name>
</gene>
<dbReference type="Pfam" id="PF00359">
    <property type="entry name" value="PTS_EIIA_2"/>
    <property type="match status" value="1"/>
</dbReference>
<evidence type="ECO:0000256" key="2">
    <source>
        <dbReference type="ARBA" id="ARBA00014783"/>
    </source>
</evidence>
<dbReference type="RefSeq" id="WP_016608323.1">
    <property type="nucleotide sequence ID" value="NZ_CABGRH010000006.1"/>
</dbReference>
<evidence type="ECO:0000256" key="3">
    <source>
        <dbReference type="ARBA" id="ARBA00022448"/>
    </source>
</evidence>
<evidence type="ECO:0000256" key="5">
    <source>
        <dbReference type="ARBA" id="ARBA00022597"/>
    </source>
</evidence>
<sequence>MYIPQERILLDQHFTDATEALTKIGEYLVNQEIVSLPYVKSLLRRHQKAGVYIGNFVALPHAEEEAQQWIKEEGLFLIQVPDGVDFGTKEQPKIATILFVVVLKEQQLAVLQEIAFFCSDMQNVRALSDAESVEEIQQILLAEE</sequence>
<dbReference type="PANTHER" id="PTHR30181">
    <property type="entry name" value="MANNITOL PERMEASE IIC COMPONENT"/>
    <property type="match status" value="1"/>
</dbReference>
<keyword evidence="8" id="KW-0418">Kinase</keyword>
<evidence type="ECO:0000256" key="4">
    <source>
        <dbReference type="ARBA" id="ARBA00022553"/>
    </source>
</evidence>
<dbReference type="Gene3D" id="3.40.930.10">
    <property type="entry name" value="Mannitol-specific EII, Chain A"/>
    <property type="match status" value="1"/>
</dbReference>
<dbReference type="InterPro" id="IPR002178">
    <property type="entry name" value="PTS_EIIA_type-2_dom"/>
</dbReference>
<keyword evidence="5 13" id="KW-0762">Sugar transport</keyword>
<evidence type="ECO:0000256" key="8">
    <source>
        <dbReference type="ARBA" id="ARBA00022777"/>
    </source>
</evidence>
<evidence type="ECO:0000256" key="11">
    <source>
        <dbReference type="ARBA" id="ARBA00030962"/>
    </source>
</evidence>
<comment type="function">
    <text evidence="1">The phosphoenolpyruvate-dependent sugar phosphotransferase system (sugar PTS), a major carbohydrate active transport system, catalyzes the phosphorylation of incoming sugar substrates concomitantly with their translocation across the cell membrane. The enzyme II CmtAB PTS system is involved in D-mannitol transport.</text>
</comment>
<proteinExistence type="predicted"/>
<dbReference type="EMBL" id="JARQDV010000001">
    <property type="protein sequence ID" value="MDT2963490.1"/>
    <property type="molecule type" value="Genomic_DNA"/>
</dbReference>
<organism evidence="13 14">
    <name type="scientific">Enterococcus casseliflavus</name>
    <name type="common">Enterococcus flavescens</name>
    <dbReference type="NCBI Taxonomy" id="37734"/>
    <lineage>
        <taxon>Bacteria</taxon>
        <taxon>Bacillati</taxon>
        <taxon>Bacillota</taxon>
        <taxon>Bacilli</taxon>
        <taxon>Lactobacillales</taxon>
        <taxon>Enterococcaceae</taxon>
        <taxon>Enterococcus</taxon>
    </lineage>
</organism>
<evidence type="ECO:0000256" key="10">
    <source>
        <dbReference type="ARBA" id="ARBA00030956"/>
    </source>
</evidence>
<dbReference type="Proteomes" id="UP001268896">
    <property type="component" value="Unassembled WGS sequence"/>
</dbReference>
<evidence type="ECO:0000313" key="14">
    <source>
        <dbReference type="Proteomes" id="UP001268896"/>
    </source>
</evidence>
<dbReference type="GO" id="GO:0005886">
    <property type="term" value="C:plasma membrane"/>
    <property type="evidence" value="ECO:0007669"/>
    <property type="project" value="TreeGrafter"/>
</dbReference>
<keyword evidence="6" id="KW-0808">Transferase</keyword>
<dbReference type="GO" id="GO:0090563">
    <property type="term" value="F:protein-phosphocysteine-sugar phosphotransferase activity"/>
    <property type="evidence" value="ECO:0007669"/>
    <property type="project" value="TreeGrafter"/>
</dbReference>
<evidence type="ECO:0000256" key="9">
    <source>
        <dbReference type="ARBA" id="ARBA00029908"/>
    </source>
</evidence>
<comment type="caution">
    <text evidence="13">The sequence shown here is derived from an EMBL/GenBank/DDBJ whole genome shotgun (WGS) entry which is preliminary data.</text>
</comment>
<reference evidence="13" key="1">
    <citation type="submission" date="2023-03" db="EMBL/GenBank/DDBJ databases">
        <authorList>
            <person name="Shen W."/>
            <person name="Cai J."/>
        </authorList>
    </citation>
    <scope>NUCLEOTIDE SEQUENCE</scope>
    <source>
        <strain evidence="13">K72-2</strain>
    </source>
</reference>
<dbReference type="GO" id="GO:0009401">
    <property type="term" value="P:phosphoenolpyruvate-dependent sugar phosphotransferase system"/>
    <property type="evidence" value="ECO:0007669"/>
    <property type="project" value="UniProtKB-KW"/>
</dbReference>
<dbReference type="PANTHER" id="PTHR30181:SF2">
    <property type="entry name" value="PTS SYSTEM MANNITOL-SPECIFIC EIICBA COMPONENT"/>
    <property type="match status" value="1"/>
</dbReference>
<dbReference type="AlphaFoldDB" id="A0AAW8UKP8"/>
<name>A0AAW8UKP8_ENTCA</name>
<evidence type="ECO:0000256" key="7">
    <source>
        <dbReference type="ARBA" id="ARBA00022683"/>
    </source>
</evidence>